<comment type="caution">
    <text evidence="2">The sequence shown here is derived from an EMBL/GenBank/DDBJ whole genome shotgun (WGS) entry which is preliminary data.</text>
</comment>
<name>A0A0G0K615_9BACT</name>
<reference evidence="2 3" key="1">
    <citation type="journal article" date="2015" name="Nature">
        <title>rRNA introns, odd ribosomes, and small enigmatic genomes across a large radiation of phyla.</title>
        <authorList>
            <person name="Brown C.T."/>
            <person name="Hug L.A."/>
            <person name="Thomas B.C."/>
            <person name="Sharon I."/>
            <person name="Castelle C.J."/>
            <person name="Singh A."/>
            <person name="Wilkins M.J."/>
            <person name="Williams K.H."/>
            <person name="Banfield J.F."/>
        </authorList>
    </citation>
    <scope>NUCLEOTIDE SEQUENCE [LARGE SCALE GENOMIC DNA]</scope>
</reference>
<sequence length="156" mass="16953">MDKNLKTKNTEADLVKEFNSDKKSKGPFLKTSLFILFIGFLGISSGLLIAKGTATPTLSSEDIENPSEIEKGMTFGSNDTSTFKDIAEGVLKEGGVDSEGQYHLVRPGGDSQNVYLTSSVVDLSVLIDRQIKVWGETFASEKAGWLMDVGRVEVLE</sequence>
<organism evidence="2 3">
    <name type="scientific">Candidatus Woesebacteria bacterium GW2011_GWB1_38_5b</name>
    <dbReference type="NCBI Taxonomy" id="1618569"/>
    <lineage>
        <taxon>Bacteria</taxon>
        <taxon>Candidatus Woeseibacteriota</taxon>
    </lineage>
</organism>
<dbReference type="EMBL" id="LBUZ01000017">
    <property type="protein sequence ID" value="KKQ75103.1"/>
    <property type="molecule type" value="Genomic_DNA"/>
</dbReference>
<evidence type="ECO:0000313" key="3">
    <source>
        <dbReference type="Proteomes" id="UP000034181"/>
    </source>
</evidence>
<feature type="transmembrane region" description="Helical" evidence="1">
    <location>
        <begin position="32"/>
        <end position="50"/>
    </location>
</feature>
<keyword evidence="1" id="KW-0472">Membrane</keyword>
<protein>
    <submittedName>
        <fullName evidence="2">Uncharacterized protein</fullName>
    </submittedName>
</protein>
<dbReference type="AlphaFoldDB" id="A0A0G0K615"/>
<gene>
    <name evidence="2" type="ORF">US96_C0017G0009</name>
</gene>
<keyword evidence="1" id="KW-1133">Transmembrane helix</keyword>
<evidence type="ECO:0000256" key="1">
    <source>
        <dbReference type="SAM" id="Phobius"/>
    </source>
</evidence>
<evidence type="ECO:0000313" key="2">
    <source>
        <dbReference type="EMBL" id="KKQ75103.1"/>
    </source>
</evidence>
<keyword evidence="1" id="KW-0812">Transmembrane</keyword>
<dbReference type="Proteomes" id="UP000034181">
    <property type="component" value="Unassembled WGS sequence"/>
</dbReference>
<proteinExistence type="predicted"/>
<accession>A0A0G0K615</accession>